<sequence length="135" mass="14749">QSTKCHAPAVCPLARLKYMDKPSSKQVYPAGTLQVMLNRCGPPVNDGHKRDIKRSKDLNQGCITASPRFSPLVVEHQQRLNAVGAAIFGGESILGRVVLLHEKKDDLGLGTDRRGELGQFAKLLACVIVHLKNKL</sequence>
<dbReference type="GO" id="GO:0006801">
    <property type="term" value="P:superoxide metabolic process"/>
    <property type="evidence" value="ECO:0007669"/>
    <property type="project" value="InterPro"/>
</dbReference>
<keyword evidence="2" id="KW-1185">Reference proteome</keyword>
<evidence type="ECO:0000313" key="1">
    <source>
        <dbReference type="Ensembl" id="ENSEEEP00000012736.2"/>
    </source>
</evidence>
<dbReference type="AlphaFoldDB" id="A0A4W4ENY9"/>
<organism evidence="1 2">
    <name type="scientific">Electrophorus electricus</name>
    <name type="common">Electric eel</name>
    <name type="synonym">Gymnotus electricus</name>
    <dbReference type="NCBI Taxonomy" id="8005"/>
    <lineage>
        <taxon>Eukaryota</taxon>
        <taxon>Metazoa</taxon>
        <taxon>Chordata</taxon>
        <taxon>Craniata</taxon>
        <taxon>Vertebrata</taxon>
        <taxon>Euteleostomi</taxon>
        <taxon>Actinopterygii</taxon>
        <taxon>Neopterygii</taxon>
        <taxon>Teleostei</taxon>
        <taxon>Ostariophysi</taxon>
        <taxon>Gymnotiformes</taxon>
        <taxon>Gymnotoidei</taxon>
        <taxon>Gymnotidae</taxon>
        <taxon>Electrophorus</taxon>
    </lineage>
</organism>
<dbReference type="Ensembl" id="ENSEEET00000012883.2">
    <property type="protein sequence ID" value="ENSEEEP00000012736.2"/>
    <property type="gene ID" value="ENSEEEG00000006402.2"/>
</dbReference>
<reference evidence="1" key="5">
    <citation type="submission" date="2025-09" db="UniProtKB">
        <authorList>
            <consortium name="Ensembl"/>
        </authorList>
    </citation>
    <scope>IDENTIFICATION</scope>
</reference>
<protein>
    <recommendedName>
        <fullName evidence="3">Superoxide dismutase copper/zinc binding domain-containing protein</fullName>
    </recommendedName>
</protein>
<dbReference type="Proteomes" id="UP000314983">
    <property type="component" value="Chromosome 19"/>
</dbReference>
<accession>A0A4W4ENY9</accession>
<name>A0A4W4ENY9_ELEEL</name>
<reference evidence="1" key="4">
    <citation type="submission" date="2025-08" db="UniProtKB">
        <authorList>
            <consortium name="Ensembl"/>
        </authorList>
    </citation>
    <scope>IDENTIFICATION</scope>
</reference>
<reference evidence="2" key="2">
    <citation type="journal article" date="2017" name="Sci. Adv.">
        <title>A tail of two voltages: Proteomic comparison of the three electric organs of the electric eel.</title>
        <authorList>
            <person name="Traeger L.L."/>
            <person name="Sabat G."/>
            <person name="Barrett-Wilt G.A."/>
            <person name="Wells G.B."/>
            <person name="Sussman M.R."/>
        </authorList>
    </citation>
    <scope>NUCLEOTIDE SEQUENCE [LARGE SCALE GENOMIC DNA]</scope>
</reference>
<dbReference type="InterPro" id="IPR036423">
    <property type="entry name" value="SOD-like_Cu/Zn_dom_sf"/>
</dbReference>
<reference evidence="2" key="1">
    <citation type="journal article" date="2014" name="Science">
        <title>Nonhuman genetics. Genomic basis for the convergent evolution of electric organs.</title>
        <authorList>
            <person name="Gallant J.R."/>
            <person name="Traeger L.L."/>
            <person name="Volkening J.D."/>
            <person name="Moffett H."/>
            <person name="Chen P.H."/>
            <person name="Novina C.D."/>
            <person name="Phillips G.N.Jr."/>
            <person name="Anand R."/>
            <person name="Wells G.B."/>
            <person name="Pinch M."/>
            <person name="Guth R."/>
            <person name="Unguez G.A."/>
            <person name="Albert J.S."/>
            <person name="Zakon H.H."/>
            <person name="Samanta M.P."/>
            <person name="Sussman M.R."/>
        </authorList>
    </citation>
    <scope>NUCLEOTIDE SEQUENCE [LARGE SCALE GENOMIC DNA]</scope>
</reference>
<dbReference type="GO" id="GO:0046872">
    <property type="term" value="F:metal ion binding"/>
    <property type="evidence" value="ECO:0007669"/>
    <property type="project" value="InterPro"/>
</dbReference>
<proteinExistence type="predicted"/>
<reference evidence="1" key="3">
    <citation type="submission" date="2020-05" db="EMBL/GenBank/DDBJ databases">
        <title>Electrophorus electricus (electric eel) genome, fEleEle1, primary haplotype.</title>
        <authorList>
            <person name="Myers G."/>
            <person name="Meyer A."/>
            <person name="Fedrigo O."/>
            <person name="Formenti G."/>
            <person name="Rhie A."/>
            <person name="Tracey A."/>
            <person name="Sims Y."/>
            <person name="Jarvis E.D."/>
        </authorList>
    </citation>
    <scope>NUCLEOTIDE SEQUENCE [LARGE SCALE GENOMIC DNA]</scope>
</reference>
<evidence type="ECO:0000313" key="2">
    <source>
        <dbReference type="Proteomes" id="UP000314983"/>
    </source>
</evidence>
<dbReference type="SUPFAM" id="SSF49329">
    <property type="entry name" value="Cu,Zn superoxide dismutase-like"/>
    <property type="match status" value="1"/>
</dbReference>
<evidence type="ECO:0008006" key="3">
    <source>
        <dbReference type="Google" id="ProtNLM"/>
    </source>
</evidence>